<reference evidence="1 2" key="1">
    <citation type="submission" date="2022-11" db="EMBL/GenBank/DDBJ databases">
        <authorList>
            <person name="Caiyu Z."/>
        </authorList>
    </citation>
    <scope>NUCLEOTIDE SEQUENCE [LARGE SCALE GENOMIC DNA]</scope>
    <source>
        <strain evidence="1 2">YR-4</strain>
    </source>
</reference>
<accession>A0ABT4BV81</accession>
<dbReference type="Proteomes" id="UP001082703">
    <property type="component" value="Unassembled WGS sequence"/>
</dbReference>
<protein>
    <recommendedName>
        <fullName evidence="3">2-isopropylmalate synthase</fullName>
    </recommendedName>
</protein>
<keyword evidence="2" id="KW-1185">Reference proteome</keyword>
<evidence type="ECO:0008006" key="3">
    <source>
        <dbReference type="Google" id="ProtNLM"/>
    </source>
</evidence>
<evidence type="ECO:0000313" key="2">
    <source>
        <dbReference type="Proteomes" id="UP001082703"/>
    </source>
</evidence>
<name>A0ABT4BV81_9FIRM</name>
<evidence type="ECO:0000313" key="1">
    <source>
        <dbReference type="EMBL" id="MCY1713846.1"/>
    </source>
</evidence>
<comment type="caution">
    <text evidence="1">The sequence shown here is derived from an EMBL/GenBank/DDBJ whole genome shotgun (WGS) entry which is preliminary data.</text>
</comment>
<dbReference type="RefSeq" id="WP_268057890.1">
    <property type="nucleotide sequence ID" value="NZ_JAPOHA010000005.1"/>
</dbReference>
<proteinExistence type="predicted"/>
<sequence>MEEIRQMNAAKEYADLVDKLSGIIKSHIVISGEEITEIHALSDTSRSPKQIARDIQSALMVRFGLNVDHKLISIAQIPSENTVKFKDRLVFEEISISKSKQHSSACVTLRDGDSTFNGEASGLNDCMEVNKMICQATLNAVANFADPGVRLSPVAVNVFDLAGEKAVAVSIAVKIQSSVEHFLGSSFIGDDAGSAVVKATLDALNRKLANT</sequence>
<gene>
    <name evidence="1" type="ORF">OUY18_06220</name>
</gene>
<dbReference type="EMBL" id="JAPOHA010000005">
    <property type="protein sequence ID" value="MCY1713846.1"/>
    <property type="molecule type" value="Genomic_DNA"/>
</dbReference>
<organism evidence="1 2">
    <name type="scientific">Caproiciproducens galactitolivorans</name>
    <dbReference type="NCBI Taxonomy" id="642589"/>
    <lineage>
        <taxon>Bacteria</taxon>
        <taxon>Bacillati</taxon>
        <taxon>Bacillota</taxon>
        <taxon>Clostridia</taxon>
        <taxon>Eubacteriales</taxon>
        <taxon>Acutalibacteraceae</taxon>
        <taxon>Caproiciproducens</taxon>
    </lineage>
</organism>